<comment type="similarity">
    <text evidence="1 15">Belongs to the helicase family. RecG subfamily.</text>
</comment>
<keyword evidence="8" id="KW-0238">DNA-binding</keyword>
<reference evidence="18 19" key="1">
    <citation type="submission" date="2016-10" db="EMBL/GenBank/DDBJ databases">
        <authorList>
            <person name="de Groot N.N."/>
        </authorList>
    </citation>
    <scope>NUCLEOTIDE SEQUENCE [LARGE SCALE GENOMIC DNA]</scope>
    <source>
        <strain evidence="18 19">DSM 10317</strain>
    </source>
</reference>
<dbReference type="InterPro" id="IPR011545">
    <property type="entry name" value="DEAD/DEAH_box_helicase_dom"/>
</dbReference>
<comment type="catalytic activity">
    <reaction evidence="14 15">
        <text>ATP + H2O = ADP + phosphate + H(+)</text>
        <dbReference type="Rhea" id="RHEA:13065"/>
        <dbReference type="ChEBI" id="CHEBI:15377"/>
        <dbReference type="ChEBI" id="CHEBI:15378"/>
        <dbReference type="ChEBI" id="CHEBI:30616"/>
        <dbReference type="ChEBI" id="CHEBI:43474"/>
        <dbReference type="ChEBI" id="CHEBI:456216"/>
        <dbReference type="EC" id="5.6.2.4"/>
    </reaction>
</comment>
<dbReference type="PANTHER" id="PTHR47964">
    <property type="entry name" value="ATP-DEPENDENT DNA HELICASE HOMOLOG RECG, CHLOROPLASTIC"/>
    <property type="match status" value="1"/>
</dbReference>
<dbReference type="AlphaFoldDB" id="A0A1G5S5M2"/>
<dbReference type="InterPro" id="IPR014001">
    <property type="entry name" value="Helicase_ATP-bd"/>
</dbReference>
<evidence type="ECO:0000256" key="3">
    <source>
        <dbReference type="ARBA" id="ARBA00022741"/>
    </source>
</evidence>
<evidence type="ECO:0000259" key="16">
    <source>
        <dbReference type="PROSITE" id="PS51192"/>
    </source>
</evidence>
<keyword evidence="10 15" id="KW-0234">DNA repair</keyword>
<dbReference type="SMART" id="SM00487">
    <property type="entry name" value="DEXDc"/>
    <property type="match status" value="1"/>
</dbReference>
<organism evidence="18 19">
    <name type="scientific">Pseudobutyrivibrio xylanivorans</name>
    <dbReference type="NCBI Taxonomy" id="185007"/>
    <lineage>
        <taxon>Bacteria</taxon>
        <taxon>Bacillati</taxon>
        <taxon>Bacillota</taxon>
        <taxon>Clostridia</taxon>
        <taxon>Lachnospirales</taxon>
        <taxon>Lachnospiraceae</taxon>
        <taxon>Pseudobutyrivibrio</taxon>
    </lineage>
</organism>
<dbReference type="Pfam" id="PF00271">
    <property type="entry name" value="Helicase_C"/>
    <property type="match status" value="1"/>
</dbReference>
<keyword evidence="5 15" id="KW-0378">Hydrolase</keyword>
<dbReference type="NCBIfam" id="TIGR00643">
    <property type="entry name" value="recG"/>
    <property type="match status" value="1"/>
</dbReference>
<evidence type="ECO:0000256" key="9">
    <source>
        <dbReference type="ARBA" id="ARBA00023172"/>
    </source>
</evidence>
<evidence type="ECO:0000256" key="7">
    <source>
        <dbReference type="ARBA" id="ARBA00022840"/>
    </source>
</evidence>
<dbReference type="InterPro" id="IPR012340">
    <property type="entry name" value="NA-bd_OB-fold"/>
</dbReference>
<keyword evidence="9 15" id="KW-0233">DNA recombination</keyword>
<protein>
    <recommendedName>
        <fullName evidence="2 15">ATP-dependent DNA helicase RecG</fullName>
        <ecNumber evidence="13 15">5.6.2.4</ecNumber>
    </recommendedName>
</protein>
<keyword evidence="11" id="KW-0413">Isomerase</keyword>
<dbReference type="PROSITE" id="PS51194">
    <property type="entry name" value="HELICASE_CTER"/>
    <property type="match status" value="1"/>
</dbReference>
<evidence type="ECO:0000259" key="17">
    <source>
        <dbReference type="PROSITE" id="PS51194"/>
    </source>
</evidence>
<keyword evidence="6 15" id="KW-0347">Helicase</keyword>
<dbReference type="CDD" id="cd17992">
    <property type="entry name" value="DEXHc_RecG"/>
    <property type="match status" value="1"/>
</dbReference>
<dbReference type="EC" id="5.6.2.4" evidence="13 15"/>
<dbReference type="SUPFAM" id="SSF52540">
    <property type="entry name" value="P-loop containing nucleoside triphosphate hydrolases"/>
    <property type="match status" value="2"/>
</dbReference>
<dbReference type="PANTHER" id="PTHR47964:SF1">
    <property type="entry name" value="ATP-DEPENDENT DNA HELICASE HOMOLOG RECG, CHLOROPLASTIC"/>
    <property type="match status" value="1"/>
</dbReference>
<dbReference type="CDD" id="cd04488">
    <property type="entry name" value="RecG_wedge_OBF"/>
    <property type="match status" value="1"/>
</dbReference>
<comment type="function">
    <text evidence="15">Plays a critical role in recombination and DNA repair. Helps process Holliday junction intermediates to mature products by catalyzing branch migration. Has replication fork regression activity, unwinds stalled or blocked replication forks to make a HJ that can be resolved. Has a DNA unwinding activity characteristic of a DNA helicase with 3'-5' polarity.</text>
</comment>
<evidence type="ECO:0000256" key="1">
    <source>
        <dbReference type="ARBA" id="ARBA00007504"/>
    </source>
</evidence>
<dbReference type="InterPro" id="IPR047112">
    <property type="entry name" value="RecG/Mfd"/>
</dbReference>
<dbReference type="NCBIfam" id="NF008165">
    <property type="entry name" value="PRK10917.1-3"/>
    <property type="match status" value="1"/>
</dbReference>
<evidence type="ECO:0000256" key="12">
    <source>
        <dbReference type="ARBA" id="ARBA00034617"/>
    </source>
</evidence>
<dbReference type="GO" id="GO:0043138">
    <property type="term" value="F:3'-5' DNA helicase activity"/>
    <property type="evidence" value="ECO:0007669"/>
    <property type="project" value="UniProtKB-EC"/>
</dbReference>
<evidence type="ECO:0000256" key="6">
    <source>
        <dbReference type="ARBA" id="ARBA00022806"/>
    </source>
</evidence>
<dbReference type="Pfam" id="PF00270">
    <property type="entry name" value="DEAD"/>
    <property type="match status" value="1"/>
</dbReference>
<dbReference type="GO" id="GO:0016887">
    <property type="term" value="F:ATP hydrolysis activity"/>
    <property type="evidence" value="ECO:0007669"/>
    <property type="project" value="RHEA"/>
</dbReference>
<dbReference type="SMART" id="SM00490">
    <property type="entry name" value="HELICc"/>
    <property type="match status" value="1"/>
</dbReference>
<dbReference type="Pfam" id="PF17191">
    <property type="entry name" value="RecG_wedge"/>
    <property type="match status" value="1"/>
</dbReference>
<evidence type="ECO:0000256" key="10">
    <source>
        <dbReference type="ARBA" id="ARBA00023204"/>
    </source>
</evidence>
<keyword evidence="7 15" id="KW-0067">ATP-binding</keyword>
<evidence type="ECO:0000313" key="19">
    <source>
        <dbReference type="Proteomes" id="UP000199428"/>
    </source>
</evidence>
<dbReference type="Gene3D" id="2.40.50.140">
    <property type="entry name" value="Nucleic acid-binding proteins"/>
    <property type="match status" value="1"/>
</dbReference>
<evidence type="ECO:0000256" key="2">
    <source>
        <dbReference type="ARBA" id="ARBA00017846"/>
    </source>
</evidence>
<keyword evidence="4 15" id="KW-0227">DNA damage</keyword>
<dbReference type="EMBL" id="FMWK01000021">
    <property type="protein sequence ID" value="SCZ81437.1"/>
    <property type="molecule type" value="Genomic_DNA"/>
</dbReference>
<name>A0A1G5S5M2_PSEXY</name>
<evidence type="ECO:0000256" key="13">
    <source>
        <dbReference type="ARBA" id="ARBA00034808"/>
    </source>
</evidence>
<dbReference type="InterPro" id="IPR001650">
    <property type="entry name" value="Helicase_C-like"/>
</dbReference>
<feature type="domain" description="Helicase ATP-binding" evidence="16">
    <location>
        <begin position="272"/>
        <end position="435"/>
    </location>
</feature>
<feature type="domain" description="Helicase C-terminal" evidence="17">
    <location>
        <begin position="454"/>
        <end position="614"/>
    </location>
</feature>
<dbReference type="GO" id="GO:0006310">
    <property type="term" value="P:DNA recombination"/>
    <property type="evidence" value="ECO:0007669"/>
    <property type="project" value="UniProtKB-UniRule"/>
</dbReference>
<dbReference type="GO" id="GO:0003677">
    <property type="term" value="F:DNA binding"/>
    <property type="evidence" value="ECO:0007669"/>
    <property type="project" value="UniProtKB-KW"/>
</dbReference>
<dbReference type="NCBIfam" id="NF008168">
    <property type="entry name" value="PRK10917.2-2"/>
    <property type="match status" value="1"/>
</dbReference>
<keyword evidence="3 15" id="KW-0547">Nucleotide-binding</keyword>
<proteinExistence type="inferred from homology"/>
<dbReference type="RefSeq" id="WP_090164254.1">
    <property type="nucleotide sequence ID" value="NZ_FMWK01000021.1"/>
</dbReference>
<comment type="catalytic activity">
    <reaction evidence="12 15">
        <text>Couples ATP hydrolysis with the unwinding of duplex DNA by translocating in the 3'-5' direction.</text>
        <dbReference type="EC" id="5.6.2.4"/>
    </reaction>
</comment>
<sequence>MEMLSPVDTIKGVGEKTAKYFNKLGVYTIEDILLFFPRTYLVYPEPQAPDKDSVNSLISISGRIKTSPKAFRSKNRMDVLSATAFCGDIPVDLVWFNSNYLKGTFEPGKVYIFYGRLVFDKGRFKMSQPAIFEPEKYMELRNQIQPIYHLTKGLGNTTVLKAVKEALAHCRISDNRLPAELEEKNGFMSYSKAINTYHFPDTFEDLLAARKRLAYEEMFFFILNSRLQEGDAVSFPNEFQITHHKEADDFRAGLKFALTNDQSKVLEEILSDLTGDYITQRLIQGDVGSGKTIVAFLAMLDVALSGYQAAIMAPTEVLAKQHYETFVNWVNEAGLDIPVALFTGSMKVSEKKAMQKLVDENDACLIIGTHALISEGREFGDLALVITDEQHRFGVQQRDKLSSKGNHPHIVVMSATPIPRTLAMILYGNMHVSAIKELPANRLPIKTCVIKESMRPTAYKFVSDEIAKGHQVYIICPLVEASETTEAQNVTDYSKKLKEYFKDQYEIGVLHGKMKPAEKNQVMADFAEHKTQILVSTTVVEVGVNVPNATVIMIENANRFGLAALHQLRGRVGRGDAQSYCILMNESKDDKQSDRLNIMLKSNDGFYIAREDLKLRGPGDMFGVRQSGEFSFKVADIYQDADELELASSDVDAIIKEDPNLENHPDLRSTLNLFLANQFYVL</sequence>
<dbReference type="GO" id="GO:0006281">
    <property type="term" value="P:DNA repair"/>
    <property type="evidence" value="ECO:0007669"/>
    <property type="project" value="UniProtKB-UniRule"/>
</dbReference>
<evidence type="ECO:0000256" key="8">
    <source>
        <dbReference type="ARBA" id="ARBA00023125"/>
    </source>
</evidence>
<dbReference type="PROSITE" id="PS51192">
    <property type="entry name" value="HELICASE_ATP_BIND_1"/>
    <property type="match status" value="1"/>
</dbReference>
<dbReference type="GO" id="GO:0005524">
    <property type="term" value="F:ATP binding"/>
    <property type="evidence" value="ECO:0007669"/>
    <property type="project" value="UniProtKB-KW"/>
</dbReference>
<evidence type="ECO:0000256" key="4">
    <source>
        <dbReference type="ARBA" id="ARBA00022763"/>
    </source>
</evidence>
<evidence type="ECO:0000256" key="14">
    <source>
        <dbReference type="ARBA" id="ARBA00048988"/>
    </source>
</evidence>
<dbReference type="InterPro" id="IPR045562">
    <property type="entry name" value="RecG_dom3_C"/>
</dbReference>
<gene>
    <name evidence="18" type="ORF">SAMN02910350_02815</name>
</gene>
<dbReference type="Gene3D" id="3.40.50.300">
    <property type="entry name" value="P-loop containing nucleotide triphosphate hydrolases"/>
    <property type="match status" value="2"/>
</dbReference>
<evidence type="ECO:0000256" key="15">
    <source>
        <dbReference type="RuleBase" id="RU363016"/>
    </source>
</evidence>
<accession>A0A1G5S5M2</accession>
<dbReference type="SUPFAM" id="SSF50249">
    <property type="entry name" value="Nucleic acid-binding proteins"/>
    <property type="match status" value="1"/>
</dbReference>
<dbReference type="InterPro" id="IPR033454">
    <property type="entry name" value="RecG_wedge"/>
</dbReference>
<evidence type="ECO:0000256" key="5">
    <source>
        <dbReference type="ARBA" id="ARBA00022801"/>
    </source>
</evidence>
<evidence type="ECO:0000313" key="18">
    <source>
        <dbReference type="EMBL" id="SCZ81437.1"/>
    </source>
</evidence>
<dbReference type="InterPro" id="IPR027417">
    <property type="entry name" value="P-loop_NTPase"/>
</dbReference>
<evidence type="ECO:0000256" key="11">
    <source>
        <dbReference type="ARBA" id="ARBA00023235"/>
    </source>
</evidence>
<dbReference type="Proteomes" id="UP000199428">
    <property type="component" value="Unassembled WGS sequence"/>
</dbReference>
<dbReference type="Pfam" id="PF19833">
    <property type="entry name" value="RecG_dom3_C"/>
    <property type="match status" value="1"/>
</dbReference>
<dbReference type="InterPro" id="IPR004609">
    <property type="entry name" value="ATP-dep_DNA_helicase_RecG"/>
</dbReference>